<dbReference type="EMBL" id="JBICBT010000233">
    <property type="protein sequence ID" value="KAL3119779.1"/>
    <property type="molecule type" value="Genomic_DNA"/>
</dbReference>
<accession>A0ABD2LX51</accession>
<sequence length="202" mass="22734">MRACNVHQKKSAQCQGAQPIQEEWHHHSTRMLFARSDCGLLASRSPFPRLNPLMRISPGPLPAVRGHGQTACSAGANRTYRLIIRPRLHWLHNGIRQALPRPAQPYRRPEPNTGSTFIVNAQSEPLDNQTGPVVSTTINTQQREWVGRFNAVASAVQLLDELLDEFTNAVRQQAQVSFTQRPAQRQRRPRTPPNQMADVATK</sequence>
<evidence type="ECO:0000256" key="1">
    <source>
        <dbReference type="SAM" id="MobiDB-lite"/>
    </source>
</evidence>
<evidence type="ECO:0000313" key="3">
    <source>
        <dbReference type="Proteomes" id="UP001620626"/>
    </source>
</evidence>
<dbReference type="AlphaFoldDB" id="A0ABD2LX51"/>
<dbReference type="Proteomes" id="UP001620626">
    <property type="component" value="Unassembled WGS sequence"/>
</dbReference>
<comment type="caution">
    <text evidence="2">The sequence shown here is derived from an EMBL/GenBank/DDBJ whole genome shotgun (WGS) entry which is preliminary data.</text>
</comment>
<reference evidence="2 3" key="1">
    <citation type="submission" date="2024-10" db="EMBL/GenBank/DDBJ databases">
        <authorList>
            <person name="Kim D."/>
        </authorList>
    </citation>
    <scope>NUCLEOTIDE SEQUENCE [LARGE SCALE GENOMIC DNA]</scope>
    <source>
        <strain evidence="2">BH-2024</strain>
    </source>
</reference>
<evidence type="ECO:0000313" key="2">
    <source>
        <dbReference type="EMBL" id="KAL3119779.1"/>
    </source>
</evidence>
<gene>
    <name evidence="2" type="ORF">niasHT_008659</name>
</gene>
<feature type="region of interest" description="Disordered" evidence="1">
    <location>
        <begin position="177"/>
        <end position="202"/>
    </location>
</feature>
<keyword evidence="3" id="KW-1185">Reference proteome</keyword>
<name>A0ABD2LX51_9BILA</name>
<protein>
    <submittedName>
        <fullName evidence="2">Uncharacterized protein</fullName>
    </submittedName>
</protein>
<proteinExistence type="predicted"/>
<organism evidence="2 3">
    <name type="scientific">Heterodera trifolii</name>
    <dbReference type="NCBI Taxonomy" id="157864"/>
    <lineage>
        <taxon>Eukaryota</taxon>
        <taxon>Metazoa</taxon>
        <taxon>Ecdysozoa</taxon>
        <taxon>Nematoda</taxon>
        <taxon>Chromadorea</taxon>
        <taxon>Rhabditida</taxon>
        <taxon>Tylenchina</taxon>
        <taxon>Tylenchomorpha</taxon>
        <taxon>Tylenchoidea</taxon>
        <taxon>Heteroderidae</taxon>
        <taxon>Heteroderinae</taxon>
        <taxon>Heterodera</taxon>
    </lineage>
</organism>